<keyword evidence="1" id="KW-0597">Phosphoprotein</keyword>
<reference evidence="4 5" key="1">
    <citation type="submission" date="2017-09" db="EMBL/GenBank/DDBJ databases">
        <authorList>
            <person name="Ehlers B."/>
            <person name="Leendertz F.H."/>
        </authorList>
    </citation>
    <scope>NUCLEOTIDE SEQUENCE [LARGE SCALE GENOMIC DNA]</scope>
    <source>
        <strain evidence="4 5">CGMCC 1.05381</strain>
    </source>
</reference>
<dbReference type="OrthoDB" id="72963at2"/>
<sequence>MPGARLDGTLISWNDDRGFGFIRPANGSRNVFVHIRAFASINGRPQVGDPLEFRLGPGRNGRIQALDVRGTGLVRPSTPRPAGRGAVLGFVVVALFVGAIILSNSVAALHIGMITVYAVMSAVTFIAYGVDKLRARSGRWRVSEATLLVMGFIGGWPGAIIAQQLFRHKTRKASFRRAFWGSVALNLLVFAIIATPGIREFISRA</sequence>
<feature type="transmembrane region" description="Helical" evidence="2">
    <location>
        <begin position="142"/>
        <end position="166"/>
    </location>
</feature>
<gene>
    <name evidence="4" type="ORF">SAMN06296378_2304</name>
</gene>
<dbReference type="PANTHER" id="PTHR12962">
    <property type="entry name" value="CALCIUM-REGULATED HEAT STABLE PROTEIN CRHSP-24-RELATED"/>
    <property type="match status" value="1"/>
</dbReference>
<dbReference type="SUPFAM" id="SSF50249">
    <property type="entry name" value="Nucleic acid-binding proteins"/>
    <property type="match status" value="1"/>
</dbReference>
<dbReference type="Gene3D" id="2.40.50.140">
    <property type="entry name" value="Nucleic acid-binding proteins"/>
    <property type="match status" value="1"/>
</dbReference>
<dbReference type="Pfam" id="PF06961">
    <property type="entry name" value="DUF1294"/>
    <property type="match status" value="1"/>
</dbReference>
<evidence type="ECO:0000313" key="5">
    <source>
        <dbReference type="Proteomes" id="UP000219440"/>
    </source>
</evidence>
<feature type="transmembrane region" description="Helical" evidence="2">
    <location>
        <begin position="178"/>
        <end position="198"/>
    </location>
</feature>
<feature type="transmembrane region" description="Helical" evidence="2">
    <location>
        <begin position="85"/>
        <end position="102"/>
    </location>
</feature>
<proteinExistence type="predicted"/>
<name>A0A2C8ZXH5_9MICO</name>
<dbReference type="PROSITE" id="PS51857">
    <property type="entry name" value="CSD_2"/>
    <property type="match status" value="1"/>
</dbReference>
<feature type="transmembrane region" description="Helical" evidence="2">
    <location>
        <begin position="108"/>
        <end position="130"/>
    </location>
</feature>
<protein>
    <submittedName>
        <fullName evidence="4">Uncharacterized membrane protein YsdA, DUF1294 family</fullName>
    </submittedName>
</protein>
<dbReference type="CDD" id="cd04458">
    <property type="entry name" value="CSP_CDS"/>
    <property type="match status" value="1"/>
</dbReference>
<evidence type="ECO:0000313" key="4">
    <source>
        <dbReference type="EMBL" id="SOE70728.1"/>
    </source>
</evidence>
<dbReference type="GO" id="GO:0043488">
    <property type="term" value="P:regulation of mRNA stability"/>
    <property type="evidence" value="ECO:0007669"/>
    <property type="project" value="TreeGrafter"/>
</dbReference>
<dbReference type="InterPro" id="IPR052069">
    <property type="entry name" value="Ca-reg_mRNA-binding_domain"/>
</dbReference>
<dbReference type="InterPro" id="IPR010718">
    <property type="entry name" value="DUF1294"/>
</dbReference>
<keyword evidence="2" id="KW-0472">Membrane</keyword>
<dbReference type="Pfam" id="PF00313">
    <property type="entry name" value="CSD"/>
    <property type="match status" value="1"/>
</dbReference>
<dbReference type="InterPro" id="IPR012340">
    <property type="entry name" value="NA-bd_OB-fold"/>
</dbReference>
<feature type="domain" description="CSD" evidence="3">
    <location>
        <begin position="5"/>
        <end position="70"/>
    </location>
</feature>
<evidence type="ECO:0000256" key="2">
    <source>
        <dbReference type="SAM" id="Phobius"/>
    </source>
</evidence>
<keyword evidence="5" id="KW-1185">Reference proteome</keyword>
<dbReference type="InterPro" id="IPR002059">
    <property type="entry name" value="CSP_DNA-bd"/>
</dbReference>
<organism evidence="4 5">
    <name type="scientific">Salinibacterium xinjiangense</name>
    <dbReference type="NCBI Taxonomy" id="386302"/>
    <lineage>
        <taxon>Bacteria</taxon>
        <taxon>Bacillati</taxon>
        <taxon>Actinomycetota</taxon>
        <taxon>Actinomycetes</taxon>
        <taxon>Micrococcales</taxon>
        <taxon>Microbacteriaceae</taxon>
        <taxon>Salinibacterium</taxon>
    </lineage>
</organism>
<keyword evidence="2" id="KW-1133">Transmembrane helix</keyword>
<accession>A0A2C8ZXH5</accession>
<dbReference type="Proteomes" id="UP000219440">
    <property type="component" value="Unassembled WGS sequence"/>
</dbReference>
<dbReference type="GO" id="GO:0005737">
    <property type="term" value="C:cytoplasm"/>
    <property type="evidence" value="ECO:0007669"/>
    <property type="project" value="TreeGrafter"/>
</dbReference>
<dbReference type="EMBL" id="OCST01000004">
    <property type="protein sequence ID" value="SOE70728.1"/>
    <property type="molecule type" value="Genomic_DNA"/>
</dbReference>
<keyword evidence="2" id="KW-0812">Transmembrane</keyword>
<dbReference type="InterPro" id="IPR011129">
    <property type="entry name" value="CSD"/>
</dbReference>
<evidence type="ECO:0000256" key="1">
    <source>
        <dbReference type="ARBA" id="ARBA00022553"/>
    </source>
</evidence>
<dbReference type="PANTHER" id="PTHR12962:SF1">
    <property type="entry name" value="COLD SHOCK DOMAIN-CONTAINING PROTEIN CG9705"/>
    <property type="match status" value="1"/>
</dbReference>
<dbReference type="RefSeq" id="WP_097061350.1">
    <property type="nucleotide sequence ID" value="NZ_BMLC01000003.1"/>
</dbReference>
<dbReference type="GO" id="GO:0003730">
    <property type="term" value="F:mRNA 3'-UTR binding"/>
    <property type="evidence" value="ECO:0007669"/>
    <property type="project" value="TreeGrafter"/>
</dbReference>
<evidence type="ECO:0000259" key="3">
    <source>
        <dbReference type="PROSITE" id="PS51857"/>
    </source>
</evidence>
<dbReference type="SMART" id="SM00357">
    <property type="entry name" value="CSP"/>
    <property type="match status" value="1"/>
</dbReference>
<dbReference type="AlphaFoldDB" id="A0A2C8ZXH5"/>